<dbReference type="InterPro" id="IPR043502">
    <property type="entry name" value="DNA/RNA_pol_sf"/>
</dbReference>
<organism evidence="5 6">
    <name type="scientific">Anolis carolinensis</name>
    <name type="common">Green anole</name>
    <name type="synonym">American chameleon</name>
    <dbReference type="NCBI Taxonomy" id="28377"/>
    <lineage>
        <taxon>Eukaryota</taxon>
        <taxon>Metazoa</taxon>
        <taxon>Chordata</taxon>
        <taxon>Craniata</taxon>
        <taxon>Vertebrata</taxon>
        <taxon>Euteleostomi</taxon>
        <taxon>Lepidosauria</taxon>
        <taxon>Squamata</taxon>
        <taxon>Bifurcata</taxon>
        <taxon>Unidentata</taxon>
        <taxon>Episquamata</taxon>
        <taxon>Toxicofera</taxon>
        <taxon>Iguania</taxon>
        <taxon>Dactyloidae</taxon>
        <taxon>Anolis</taxon>
    </lineage>
</organism>
<evidence type="ECO:0000256" key="3">
    <source>
        <dbReference type="SAM" id="MobiDB-lite"/>
    </source>
</evidence>
<feature type="region of interest" description="Disordered" evidence="3">
    <location>
        <begin position="634"/>
        <end position="693"/>
    </location>
</feature>
<protein>
    <recommendedName>
        <fullName evidence="2">ribonuclease H</fullName>
        <ecNumber evidence="2">3.1.26.4</ecNumber>
    </recommendedName>
</protein>
<evidence type="ECO:0000259" key="4">
    <source>
        <dbReference type="PROSITE" id="PS50878"/>
    </source>
</evidence>
<evidence type="ECO:0000313" key="5">
    <source>
        <dbReference type="Ensembl" id="ENSACAP00000037883.1"/>
    </source>
</evidence>
<sequence>MSTPGFKKCLSCGSKMPDSDGHNQCLSCLGEAHVAKTCSACLALTPQARKNREMRLKTILYERALFPPPSPAGSQTPQKFKGQRRPLTPSKEASPLPKRAKSSPPATPIPSKALGDGGEARKKKKRSASETRGMAMLPGHSTPCVQATPPPRSTPWSTAVQTPVGLRLLQPLEDFRGSTASNTVPPLQAPVMGAALLPLAETAHPPEAGAQDQPPPPACAVETTGVRGDAAQPMASPSFSQEAIGACSTSASAAPVYSMLTPRDGRLVMSPDLPSGSLRYLSPMPQSAPPFPSPPHRQRYAAAIVQPNTSIPARSDYIHRSPGGRAYFFGPILVQDQQPPQLPLVPMQQQQSTQAPVQPIVNPVPSLPPENLQSQSGSESDTSHHSEAEDEVDLALDQPVPSETAGFVALMSRLHRALNLPVPKTVDCHLFPTDEQQPSAQTASALPAVPYYLDLATAPWVSKPPKPNSVVVNMMQNKRSARTHITPTDKEGRKLEAVGKKVHLGAGISTCMAHYGAYMAVYQDYLWKKITPHLESLPQDKQTLAKIVQQEGVALAKAQKEMAKHSAEAAGRMFAAATVIRRHAWLRTSTLSEEGKVLAEDLPVHDKGLFNPETDTQLKSAQEVRQAANKYGFPTQSTSRYRGKSYMSTSYNRKPYEAPTRPLPQATASTSTKQTSTSWSRGQGKNKSQPRGKRHCLAQFAPAWRAITTDKWVLQIISSGYSIEFFQQPHTGCIKATPPSKVLQEEIRTLLDKGAIVQLHPSMFSQAFFSRYFLVPKKDGGQRPVLDLRGLNNYINPKKFRMVTLSTILPLLPDGAWFASIDLKDAYFHVAIAPQHHRYLAFMVAQKAFCFRVLPFGISIAPRVFTKVMAVVAAHLRLQGITVYPYIDDWLLVARSRQSLLRDLRFTLSLLENLGYDLSEQT</sequence>
<dbReference type="PROSITE" id="PS50878">
    <property type="entry name" value="RT_POL"/>
    <property type="match status" value="1"/>
</dbReference>
<dbReference type="InterPro" id="IPR043128">
    <property type="entry name" value="Rev_trsase/Diguanyl_cyclase"/>
</dbReference>
<reference evidence="5" key="3">
    <citation type="submission" date="2025-09" db="UniProtKB">
        <authorList>
            <consortium name="Ensembl"/>
        </authorList>
    </citation>
    <scope>IDENTIFICATION</scope>
</reference>
<name>A0A803TRP3_ANOCA</name>
<evidence type="ECO:0000256" key="1">
    <source>
        <dbReference type="ARBA" id="ARBA00010879"/>
    </source>
</evidence>
<accession>A0A803TRP3</accession>
<feature type="compositionally biased region" description="Low complexity" evidence="3">
    <location>
        <begin position="665"/>
        <end position="680"/>
    </location>
</feature>
<proteinExistence type="inferred from homology"/>
<feature type="region of interest" description="Disordered" evidence="3">
    <location>
        <begin position="345"/>
        <end position="392"/>
    </location>
</feature>
<feature type="region of interest" description="Disordered" evidence="3">
    <location>
        <begin position="65"/>
        <end position="158"/>
    </location>
</feature>
<dbReference type="Pfam" id="PF00078">
    <property type="entry name" value="RVT_1"/>
    <property type="match status" value="1"/>
</dbReference>
<dbReference type="Gene3D" id="1.10.287.3160">
    <property type="match status" value="1"/>
</dbReference>
<dbReference type="CDD" id="cd03714">
    <property type="entry name" value="RT_DIRS1"/>
    <property type="match status" value="1"/>
</dbReference>
<feature type="compositionally biased region" description="Polar residues" evidence="3">
    <location>
        <begin position="634"/>
        <end position="652"/>
    </location>
</feature>
<dbReference type="EC" id="3.1.26.4" evidence="2"/>
<dbReference type="InterPro" id="IPR000477">
    <property type="entry name" value="RT_dom"/>
</dbReference>
<feature type="compositionally biased region" description="Polar residues" evidence="3">
    <location>
        <begin position="371"/>
        <end position="380"/>
    </location>
</feature>
<reference evidence="5" key="1">
    <citation type="submission" date="2009-12" db="EMBL/GenBank/DDBJ databases">
        <title>The Genome Sequence of Anolis carolinensis (Green Anole Lizard).</title>
        <authorList>
            <consortium name="The Genome Sequencing Platform"/>
            <person name="Di Palma F."/>
            <person name="Alfoldi J."/>
            <person name="Heiman D."/>
            <person name="Young S."/>
            <person name="Grabherr M."/>
            <person name="Johnson J."/>
            <person name="Lander E.S."/>
            <person name="Lindblad-Toh K."/>
        </authorList>
    </citation>
    <scope>NUCLEOTIDE SEQUENCE [LARGE SCALE GENOMIC DNA]</scope>
    <source>
        <strain evidence="5">JBL SC #1</strain>
    </source>
</reference>
<dbReference type="GO" id="GO:0004523">
    <property type="term" value="F:RNA-DNA hybrid ribonuclease activity"/>
    <property type="evidence" value="ECO:0007669"/>
    <property type="project" value="UniProtKB-EC"/>
</dbReference>
<feature type="domain" description="Reverse transcriptase" evidence="4">
    <location>
        <begin position="756"/>
        <end position="922"/>
    </location>
</feature>
<evidence type="ECO:0000313" key="6">
    <source>
        <dbReference type="Proteomes" id="UP000001646"/>
    </source>
</evidence>
<reference evidence="5" key="2">
    <citation type="submission" date="2025-08" db="UniProtKB">
        <authorList>
            <consortium name="Ensembl"/>
        </authorList>
    </citation>
    <scope>IDENTIFICATION</scope>
</reference>
<dbReference type="SUPFAM" id="SSF56672">
    <property type="entry name" value="DNA/RNA polymerases"/>
    <property type="match status" value="1"/>
</dbReference>
<dbReference type="Gene3D" id="3.10.10.10">
    <property type="entry name" value="HIV Type 1 Reverse Transcriptase, subunit A, domain 1"/>
    <property type="match status" value="1"/>
</dbReference>
<dbReference type="Ensembl" id="ENSACAT00000054199.1">
    <property type="protein sequence ID" value="ENSACAP00000037883.1"/>
    <property type="gene ID" value="ENSACAG00000043413.1"/>
</dbReference>
<dbReference type="PANTHER" id="PTHR31660">
    <property type="entry name" value="GAG-POL POLYPROTEIN-LIKE PROTEIN-RELATED"/>
    <property type="match status" value="1"/>
</dbReference>
<feature type="region of interest" description="Disordered" evidence="3">
    <location>
        <begin position="205"/>
        <end position="237"/>
    </location>
</feature>
<dbReference type="Proteomes" id="UP000001646">
    <property type="component" value="Unplaced"/>
</dbReference>
<dbReference type="GeneTree" id="ENSGT01070000256802"/>
<dbReference type="Gene3D" id="3.30.70.270">
    <property type="match status" value="1"/>
</dbReference>
<evidence type="ECO:0000256" key="2">
    <source>
        <dbReference type="ARBA" id="ARBA00012180"/>
    </source>
</evidence>
<feature type="compositionally biased region" description="Low complexity" evidence="3">
    <location>
        <begin position="345"/>
        <end position="359"/>
    </location>
</feature>
<keyword evidence="6" id="KW-1185">Reference proteome</keyword>
<dbReference type="PANTHER" id="PTHR31660:SF76">
    <property type="entry name" value="CORE-BINDING (CB) DOMAIN-CONTAINING PROTEIN-RELATED"/>
    <property type="match status" value="1"/>
</dbReference>
<comment type="similarity">
    <text evidence="1">Belongs to the beta type-B retroviral polymerase family. HERV class-II K(HML-2) pol subfamily.</text>
</comment>
<dbReference type="InParanoid" id="A0A803TRP3"/>
<dbReference type="AlphaFoldDB" id="A0A803TRP3"/>